<dbReference type="AlphaFoldDB" id="U4LNG5"/>
<dbReference type="Proteomes" id="UP000018144">
    <property type="component" value="Unassembled WGS sequence"/>
</dbReference>
<evidence type="ECO:0000313" key="2">
    <source>
        <dbReference type="Proteomes" id="UP000018144"/>
    </source>
</evidence>
<protein>
    <submittedName>
        <fullName evidence="1">Uncharacterized protein</fullName>
    </submittedName>
</protein>
<proteinExistence type="predicted"/>
<gene>
    <name evidence="1" type="ORF">PCON_02389</name>
</gene>
<dbReference type="EMBL" id="HF936265">
    <property type="protein sequence ID" value="CCX15930.1"/>
    <property type="molecule type" value="Genomic_DNA"/>
</dbReference>
<accession>U4LNG5</accession>
<reference evidence="1 2" key="1">
    <citation type="journal article" date="2013" name="PLoS Genet.">
        <title>The genome and development-dependent transcriptomes of Pyronema confluens: a window into fungal evolution.</title>
        <authorList>
            <person name="Traeger S."/>
            <person name="Altegoer F."/>
            <person name="Freitag M."/>
            <person name="Gabaldon T."/>
            <person name="Kempken F."/>
            <person name="Kumar A."/>
            <person name="Marcet-Houben M."/>
            <person name="Poggeler S."/>
            <person name="Stajich J.E."/>
            <person name="Nowrousian M."/>
        </authorList>
    </citation>
    <scope>NUCLEOTIDE SEQUENCE [LARGE SCALE GENOMIC DNA]</scope>
    <source>
        <strain evidence="2">CBS 100304</strain>
        <tissue evidence="1">Vegetative mycelium</tissue>
    </source>
</reference>
<name>U4LNG5_PYROM</name>
<evidence type="ECO:0000313" key="1">
    <source>
        <dbReference type="EMBL" id="CCX15930.1"/>
    </source>
</evidence>
<organism evidence="1 2">
    <name type="scientific">Pyronema omphalodes (strain CBS 100304)</name>
    <name type="common">Pyronema confluens</name>
    <dbReference type="NCBI Taxonomy" id="1076935"/>
    <lineage>
        <taxon>Eukaryota</taxon>
        <taxon>Fungi</taxon>
        <taxon>Dikarya</taxon>
        <taxon>Ascomycota</taxon>
        <taxon>Pezizomycotina</taxon>
        <taxon>Pezizomycetes</taxon>
        <taxon>Pezizales</taxon>
        <taxon>Pyronemataceae</taxon>
        <taxon>Pyronema</taxon>
    </lineage>
</organism>
<sequence>MSMADLAQLKVHPQIRPPIEVFRNNVLQRINKTTIAIYPVF</sequence>
<keyword evidence="2" id="KW-1185">Reference proteome</keyword>